<dbReference type="Gramene" id="NC9G0168860.1">
    <property type="protein sequence ID" value="NC9G0168860.1:cds"/>
    <property type="gene ID" value="NC9G0168860"/>
</dbReference>
<name>A0A5K1GR38_9MAGN</name>
<organism evidence="1">
    <name type="scientific">Nymphaea colorata</name>
    <name type="common">pocket water lily</name>
    <dbReference type="NCBI Taxonomy" id="210225"/>
    <lineage>
        <taxon>Eukaryota</taxon>
        <taxon>Viridiplantae</taxon>
        <taxon>Streptophyta</taxon>
        <taxon>Embryophyta</taxon>
        <taxon>Tracheophyta</taxon>
        <taxon>Spermatophyta</taxon>
        <taxon>Magnoliopsida</taxon>
        <taxon>Nymphaeales</taxon>
        <taxon>Nymphaeaceae</taxon>
        <taxon>Nymphaea</taxon>
    </lineage>
</organism>
<gene>
    <name evidence="1" type="ORF">NYM_LOCUS27173</name>
</gene>
<dbReference type="AlphaFoldDB" id="A0A5K1GR38"/>
<sequence>MKTIQFTCPLGSADSGCGSSEISSSTNSWIFRSEEPPSAAAVLSTLFHRCAFFRISPAISPVISSLLHLSNSSLETRPFGPTWSRTPTRKTSTKNLAFVGWSVHWGNAMTGTPADNVSRVEFHPQCVKKAASA</sequence>
<dbReference type="EMBL" id="LR721787">
    <property type="protein sequence ID" value="VVW77660.1"/>
    <property type="molecule type" value="Genomic_DNA"/>
</dbReference>
<accession>A0A5K1GR38</accession>
<protein>
    <submittedName>
        <fullName evidence="1">Uncharacterized protein</fullName>
    </submittedName>
</protein>
<evidence type="ECO:0000313" key="1">
    <source>
        <dbReference type="EMBL" id="VVW77660.1"/>
    </source>
</evidence>
<proteinExistence type="predicted"/>
<reference evidence="1" key="1">
    <citation type="submission" date="2019-09" db="EMBL/GenBank/DDBJ databases">
        <authorList>
            <person name="Zhang L."/>
        </authorList>
    </citation>
    <scope>NUCLEOTIDE SEQUENCE</scope>
</reference>